<protein>
    <recommendedName>
        <fullName evidence="3">Peptidase M12B propeptide domain-containing protein</fullName>
    </recommendedName>
</protein>
<reference evidence="4" key="1">
    <citation type="submission" date="2022-11" db="UniProtKB">
        <authorList>
            <consortium name="EnsemblMetazoa"/>
        </authorList>
    </citation>
    <scope>IDENTIFICATION</scope>
</reference>
<dbReference type="InterPro" id="IPR002870">
    <property type="entry name" value="Peptidase_M12B_N"/>
</dbReference>
<name>A0A914AEA9_PATMI</name>
<feature type="domain" description="Peptidase M12B propeptide" evidence="3">
    <location>
        <begin position="50"/>
        <end position="153"/>
    </location>
</feature>
<dbReference type="AlphaFoldDB" id="A0A914AEA9"/>
<dbReference type="Proteomes" id="UP000887568">
    <property type="component" value="Unplaced"/>
</dbReference>
<dbReference type="OrthoDB" id="5948003at2759"/>
<organism evidence="4 5">
    <name type="scientific">Patiria miniata</name>
    <name type="common">Bat star</name>
    <name type="synonym">Asterina miniata</name>
    <dbReference type="NCBI Taxonomy" id="46514"/>
    <lineage>
        <taxon>Eukaryota</taxon>
        <taxon>Metazoa</taxon>
        <taxon>Echinodermata</taxon>
        <taxon>Eleutherozoa</taxon>
        <taxon>Asterozoa</taxon>
        <taxon>Asteroidea</taxon>
        <taxon>Valvatacea</taxon>
        <taxon>Valvatida</taxon>
        <taxon>Asterinidae</taxon>
        <taxon>Patiria</taxon>
    </lineage>
</organism>
<dbReference type="EnsemblMetazoa" id="XM_038205766.1">
    <property type="protein sequence ID" value="XP_038061694.1"/>
    <property type="gene ID" value="LOC119732307"/>
</dbReference>
<dbReference type="Pfam" id="PF01562">
    <property type="entry name" value="Pep_M12B_propep"/>
    <property type="match status" value="1"/>
</dbReference>
<evidence type="ECO:0000256" key="2">
    <source>
        <dbReference type="SAM" id="SignalP"/>
    </source>
</evidence>
<evidence type="ECO:0000313" key="4">
    <source>
        <dbReference type="EnsemblMetazoa" id="XP_038061694.1"/>
    </source>
</evidence>
<evidence type="ECO:0000256" key="1">
    <source>
        <dbReference type="ARBA" id="ARBA00023157"/>
    </source>
</evidence>
<dbReference type="GeneID" id="119732307"/>
<sequence length="221" mass="24357">MCTFNVNTTLFAAFVLVYLVSVRLVQGFNFKSVHWTTHGSERLAELSEYEIVTPVRLDGHTGLPLPSDGATRHFQKRSASIPLDSEEDDFDDGPQATFLLGAFHQQFQLNLSRDNSFFSPSFVVEFLGDDDDEDTEDLDTSAPLHCFYRGVVNGQPASSAVFSLCDGMHGLFQTPEGTQYFVEPLEDSTSSEEGSTRPHVVYPTTALQDLNKNSGCGLTGK</sequence>
<feature type="chain" id="PRO_5037242151" description="Peptidase M12B propeptide domain-containing protein" evidence="2">
    <location>
        <begin position="28"/>
        <end position="221"/>
    </location>
</feature>
<evidence type="ECO:0000313" key="5">
    <source>
        <dbReference type="Proteomes" id="UP000887568"/>
    </source>
</evidence>
<dbReference type="RefSeq" id="XP_038061694.1">
    <property type="nucleotide sequence ID" value="XM_038205766.1"/>
</dbReference>
<keyword evidence="2" id="KW-0732">Signal</keyword>
<dbReference type="PANTHER" id="PTHR11905">
    <property type="entry name" value="ADAM A DISINTEGRIN AND METALLOPROTEASE DOMAIN"/>
    <property type="match status" value="1"/>
</dbReference>
<keyword evidence="5" id="KW-1185">Reference proteome</keyword>
<proteinExistence type="predicted"/>
<feature type="signal peptide" evidence="2">
    <location>
        <begin position="1"/>
        <end position="27"/>
    </location>
</feature>
<accession>A0A914AEA9</accession>
<evidence type="ECO:0000259" key="3">
    <source>
        <dbReference type="Pfam" id="PF01562"/>
    </source>
</evidence>
<dbReference type="PANTHER" id="PTHR11905:SF159">
    <property type="entry name" value="ADAM METALLOPROTEASE"/>
    <property type="match status" value="1"/>
</dbReference>
<keyword evidence="1" id="KW-1015">Disulfide bond</keyword>
<dbReference type="OMA" id="HDEDNSI"/>